<proteinExistence type="inferred from homology"/>
<accession>A0A8T2R2F6</accession>
<protein>
    <recommendedName>
        <fullName evidence="7">FLZ-type domain-containing protein</fullName>
    </recommendedName>
</protein>
<evidence type="ECO:0000256" key="4">
    <source>
        <dbReference type="ARBA" id="ARBA00022723"/>
    </source>
</evidence>
<keyword evidence="3" id="KW-0963">Cytoplasm</keyword>
<dbReference type="Proteomes" id="UP000825935">
    <property type="component" value="Chromosome 30"/>
</dbReference>
<feature type="region of interest" description="Disordered" evidence="6">
    <location>
        <begin position="1"/>
        <end position="49"/>
    </location>
</feature>
<reference evidence="8" key="1">
    <citation type="submission" date="2021-08" db="EMBL/GenBank/DDBJ databases">
        <title>WGS assembly of Ceratopteris richardii.</title>
        <authorList>
            <person name="Marchant D.B."/>
            <person name="Chen G."/>
            <person name="Jenkins J."/>
            <person name="Shu S."/>
            <person name="Leebens-Mack J."/>
            <person name="Grimwood J."/>
            <person name="Schmutz J."/>
            <person name="Soltis P."/>
            <person name="Soltis D."/>
            <person name="Chen Z.-H."/>
        </authorList>
    </citation>
    <scope>NUCLEOTIDE SEQUENCE</scope>
    <source>
        <strain evidence="8">Whitten #5841</strain>
        <tissue evidence="8">Leaf</tissue>
    </source>
</reference>
<dbReference type="EMBL" id="CM035435">
    <property type="protein sequence ID" value="KAH7289805.1"/>
    <property type="molecule type" value="Genomic_DNA"/>
</dbReference>
<dbReference type="AlphaFoldDB" id="A0A8T2R2F6"/>
<evidence type="ECO:0000313" key="8">
    <source>
        <dbReference type="EMBL" id="KAH7289805.1"/>
    </source>
</evidence>
<keyword evidence="9" id="KW-1185">Reference proteome</keyword>
<evidence type="ECO:0000313" key="9">
    <source>
        <dbReference type="Proteomes" id="UP000825935"/>
    </source>
</evidence>
<feature type="region of interest" description="Disordered" evidence="6">
    <location>
        <begin position="149"/>
        <end position="174"/>
    </location>
</feature>
<comment type="subcellular location">
    <subcellularLocation>
        <location evidence="1">Cytoplasm</location>
    </subcellularLocation>
</comment>
<gene>
    <name evidence="8" type="ORF">KP509_30G019400</name>
</gene>
<evidence type="ECO:0000259" key="7">
    <source>
        <dbReference type="PROSITE" id="PS51795"/>
    </source>
</evidence>
<sequence length="174" mass="18662">MLGKRFQRTTSMAHIGPAGNKAGGPGITDESSGSRGKADLTPPSDQDSIGHWDILKRAEEMMMMMMNGSGAGDSRGGERSPSTAAAEVSNFAVQSHDAGAEAAGSMYRASFLENCHFCKRRLKPGRDIFIYRGDSAFCTEECRQRQILKDEMRADPKKGRRASASPASETAVAA</sequence>
<dbReference type="PROSITE" id="PS51795">
    <property type="entry name" value="ZF_FLZ"/>
    <property type="match status" value="1"/>
</dbReference>
<evidence type="ECO:0000256" key="1">
    <source>
        <dbReference type="ARBA" id="ARBA00004496"/>
    </source>
</evidence>
<dbReference type="InterPro" id="IPR007650">
    <property type="entry name" value="Zf-FLZ_dom"/>
</dbReference>
<name>A0A8T2R2F6_CERRI</name>
<dbReference type="OrthoDB" id="1925036at2759"/>
<dbReference type="Pfam" id="PF04570">
    <property type="entry name" value="zf-FLZ"/>
    <property type="match status" value="1"/>
</dbReference>
<evidence type="ECO:0000256" key="2">
    <source>
        <dbReference type="ARBA" id="ARBA00009374"/>
    </source>
</evidence>
<dbReference type="PANTHER" id="PTHR33059">
    <property type="entry name" value="FCS-LIKE ZINC FINGER 5"/>
    <property type="match status" value="1"/>
</dbReference>
<feature type="zinc finger region" description="FLZ-type" evidence="5">
    <location>
        <begin position="110"/>
        <end position="154"/>
    </location>
</feature>
<organism evidence="8 9">
    <name type="scientific">Ceratopteris richardii</name>
    <name type="common">Triangle waterfern</name>
    <dbReference type="NCBI Taxonomy" id="49495"/>
    <lineage>
        <taxon>Eukaryota</taxon>
        <taxon>Viridiplantae</taxon>
        <taxon>Streptophyta</taxon>
        <taxon>Embryophyta</taxon>
        <taxon>Tracheophyta</taxon>
        <taxon>Polypodiopsida</taxon>
        <taxon>Polypodiidae</taxon>
        <taxon>Polypodiales</taxon>
        <taxon>Pteridineae</taxon>
        <taxon>Pteridaceae</taxon>
        <taxon>Parkerioideae</taxon>
        <taxon>Ceratopteris</taxon>
    </lineage>
</organism>
<evidence type="ECO:0000256" key="6">
    <source>
        <dbReference type="SAM" id="MobiDB-lite"/>
    </source>
</evidence>
<evidence type="ECO:0000256" key="3">
    <source>
        <dbReference type="ARBA" id="ARBA00022490"/>
    </source>
</evidence>
<dbReference type="GO" id="GO:0005737">
    <property type="term" value="C:cytoplasm"/>
    <property type="evidence" value="ECO:0007669"/>
    <property type="project" value="UniProtKB-SubCell"/>
</dbReference>
<dbReference type="GO" id="GO:0046872">
    <property type="term" value="F:metal ion binding"/>
    <property type="evidence" value="ECO:0007669"/>
    <property type="project" value="UniProtKB-KW"/>
</dbReference>
<comment type="caution">
    <text evidence="8">The sequence shown here is derived from an EMBL/GenBank/DDBJ whole genome shotgun (WGS) entry which is preliminary data.</text>
</comment>
<comment type="similarity">
    <text evidence="2">Belongs to the FLZ family.</text>
</comment>
<feature type="domain" description="FLZ-type" evidence="7">
    <location>
        <begin position="110"/>
        <end position="154"/>
    </location>
</feature>
<keyword evidence="4" id="KW-0479">Metal-binding</keyword>
<evidence type="ECO:0000256" key="5">
    <source>
        <dbReference type="PROSITE-ProRule" id="PRU01131"/>
    </source>
</evidence>
<dbReference type="PANTHER" id="PTHR33059:SF4">
    <property type="entry name" value="FCS-LIKE ZINC FINGER 5"/>
    <property type="match status" value="1"/>
</dbReference>